<dbReference type="Proteomes" id="UP000784294">
    <property type="component" value="Unassembled WGS sequence"/>
</dbReference>
<proteinExistence type="predicted"/>
<dbReference type="AlphaFoldDB" id="A0A3S4ZU80"/>
<reference evidence="1" key="1">
    <citation type="submission" date="2018-11" db="EMBL/GenBank/DDBJ databases">
        <authorList>
            <consortium name="Pathogen Informatics"/>
        </authorList>
    </citation>
    <scope>NUCLEOTIDE SEQUENCE</scope>
</reference>
<keyword evidence="2" id="KW-1185">Reference proteome</keyword>
<accession>A0A3S4ZU80</accession>
<organism evidence="1 2">
    <name type="scientific">Protopolystoma xenopodis</name>
    <dbReference type="NCBI Taxonomy" id="117903"/>
    <lineage>
        <taxon>Eukaryota</taxon>
        <taxon>Metazoa</taxon>
        <taxon>Spiralia</taxon>
        <taxon>Lophotrochozoa</taxon>
        <taxon>Platyhelminthes</taxon>
        <taxon>Monogenea</taxon>
        <taxon>Polyopisthocotylea</taxon>
        <taxon>Polystomatidea</taxon>
        <taxon>Polystomatidae</taxon>
        <taxon>Protopolystoma</taxon>
    </lineage>
</organism>
<name>A0A3S4ZU80_9PLAT</name>
<sequence length="74" mass="8359">MTAKTSCAEAMRKVIHWLPVLPCLPVAESDPAHRDGILGFVHPGDLLVGLDLHCLPHYPRRLLSFFLFFLPFPH</sequence>
<evidence type="ECO:0000313" key="1">
    <source>
        <dbReference type="EMBL" id="VEL19918.1"/>
    </source>
</evidence>
<comment type="caution">
    <text evidence="1">The sequence shown here is derived from an EMBL/GenBank/DDBJ whole genome shotgun (WGS) entry which is preliminary data.</text>
</comment>
<evidence type="ECO:0000313" key="2">
    <source>
        <dbReference type="Proteomes" id="UP000784294"/>
    </source>
</evidence>
<gene>
    <name evidence="1" type="ORF">PXEA_LOCUS13358</name>
</gene>
<protein>
    <submittedName>
        <fullName evidence="1">Uncharacterized protein</fullName>
    </submittedName>
</protein>
<dbReference type="EMBL" id="CAAALY010043878">
    <property type="protein sequence ID" value="VEL19918.1"/>
    <property type="molecule type" value="Genomic_DNA"/>
</dbReference>